<dbReference type="PANTHER" id="PTHR24258">
    <property type="entry name" value="SERINE PROTEASE-RELATED"/>
    <property type="match status" value="1"/>
</dbReference>
<evidence type="ECO:0000256" key="2">
    <source>
        <dbReference type="ARBA" id="ARBA00024195"/>
    </source>
</evidence>
<dbReference type="InterPro" id="IPR001254">
    <property type="entry name" value="Trypsin_dom"/>
</dbReference>
<protein>
    <recommendedName>
        <fullName evidence="4">Peptidase S1 domain-containing protein</fullName>
    </recommendedName>
</protein>
<evidence type="ECO:0000313" key="5">
    <source>
        <dbReference type="EMBL" id="KAL1398929.1"/>
    </source>
</evidence>
<evidence type="ECO:0000256" key="3">
    <source>
        <dbReference type="SAM" id="MobiDB-lite"/>
    </source>
</evidence>
<dbReference type="Proteomes" id="UP001562425">
    <property type="component" value="Unassembled WGS sequence"/>
</dbReference>
<evidence type="ECO:0000256" key="1">
    <source>
        <dbReference type="ARBA" id="ARBA00023157"/>
    </source>
</evidence>
<dbReference type="PROSITE" id="PS00134">
    <property type="entry name" value="TRYPSIN_HIS"/>
    <property type="match status" value="1"/>
</dbReference>
<feature type="compositionally biased region" description="Low complexity" evidence="3">
    <location>
        <begin position="128"/>
        <end position="148"/>
    </location>
</feature>
<keyword evidence="6" id="KW-1185">Reference proteome</keyword>
<dbReference type="InterPro" id="IPR043504">
    <property type="entry name" value="Peptidase_S1_PA_chymotrypsin"/>
</dbReference>
<gene>
    <name evidence="5" type="ORF">pipiens_008580</name>
</gene>
<sequence length="426" mass="47583">MNYLSILIQQKNVGSIVLIKSREATFNDIVRGEPAKFLVNFPLKNILPTVVGIKLNGRTICQGRSTIKRRGTVTTINLEHKLFTQLASPKVSKTAVVPYKPRTATLNSLARQPQSSTNKKTQSRAKPRTSSTSSVRRVVQSRPTTPRPQFYTNVVKSPTTSSFTCGRASSANLNKLSINGLTVDKGQFPWIVPLFDRTHPRSPQFFCGSTIISDRFLITAAHCVFDGEEFFQAQRIMAVPGMYNIDNFFDDHAQIVDIDRIIPNEEYIHEDDTNDADVAVLRLKSALEFTDYIIPICPWQGENDLQKIVGQEGIVAGWGLTQFGTASTNPTYVRSRVVDRWGCIRNLNRMYPKYARIFCGDGEGSVPCNGDSGSGLVIKRGNQYYLRGVVSKGLLDPNTLKCDANKFAIFIDIAPFRFWLRSVTKG</sequence>
<dbReference type="PROSITE" id="PS50240">
    <property type="entry name" value="TRYPSIN_DOM"/>
    <property type="match status" value="1"/>
</dbReference>
<dbReference type="Pfam" id="PF16030">
    <property type="entry name" value="GD_N"/>
    <property type="match status" value="1"/>
</dbReference>
<dbReference type="SUPFAM" id="SSF50494">
    <property type="entry name" value="Trypsin-like serine proteases"/>
    <property type="match status" value="1"/>
</dbReference>
<dbReference type="Gene3D" id="2.40.10.10">
    <property type="entry name" value="Trypsin-like serine proteases"/>
    <property type="match status" value="1"/>
</dbReference>
<dbReference type="CDD" id="cd00190">
    <property type="entry name" value="Tryp_SPc"/>
    <property type="match status" value="1"/>
</dbReference>
<reference evidence="5 6" key="1">
    <citation type="submission" date="2024-05" db="EMBL/GenBank/DDBJ databases">
        <title>Culex pipiens pipiens assembly and annotation.</title>
        <authorList>
            <person name="Alout H."/>
            <person name="Durand T."/>
        </authorList>
    </citation>
    <scope>NUCLEOTIDE SEQUENCE [LARGE SCALE GENOMIC DNA]</scope>
    <source>
        <strain evidence="5">HA-2024</strain>
        <tissue evidence="5">Whole body</tissue>
    </source>
</reference>
<comment type="similarity">
    <text evidence="2">Belongs to the peptidase S1 family. CLIP subfamily.</text>
</comment>
<dbReference type="AlphaFoldDB" id="A0ABD1DHL9"/>
<dbReference type="EMBL" id="JBEHCU010005712">
    <property type="protein sequence ID" value="KAL1398929.1"/>
    <property type="molecule type" value="Genomic_DNA"/>
</dbReference>
<dbReference type="InterPro" id="IPR001314">
    <property type="entry name" value="Peptidase_S1A"/>
</dbReference>
<keyword evidence="1" id="KW-1015">Disulfide bond</keyword>
<organism evidence="5 6">
    <name type="scientific">Culex pipiens pipiens</name>
    <name type="common">Northern house mosquito</name>
    <dbReference type="NCBI Taxonomy" id="38569"/>
    <lineage>
        <taxon>Eukaryota</taxon>
        <taxon>Metazoa</taxon>
        <taxon>Ecdysozoa</taxon>
        <taxon>Arthropoda</taxon>
        <taxon>Hexapoda</taxon>
        <taxon>Insecta</taxon>
        <taxon>Pterygota</taxon>
        <taxon>Neoptera</taxon>
        <taxon>Endopterygota</taxon>
        <taxon>Diptera</taxon>
        <taxon>Nematocera</taxon>
        <taxon>Culicoidea</taxon>
        <taxon>Culicidae</taxon>
        <taxon>Culicinae</taxon>
        <taxon>Culicini</taxon>
        <taxon>Culex</taxon>
        <taxon>Culex</taxon>
    </lineage>
</organism>
<name>A0ABD1DHL9_CULPP</name>
<dbReference type="SMART" id="SM00020">
    <property type="entry name" value="Tryp_SPc"/>
    <property type="match status" value="1"/>
</dbReference>
<accession>A0ABD1DHL9</accession>
<dbReference type="PANTHER" id="PTHR24258:SF140">
    <property type="entry name" value="BCDNA.GH08420-RELATED"/>
    <property type="match status" value="1"/>
</dbReference>
<feature type="compositionally biased region" description="Polar residues" evidence="3">
    <location>
        <begin position="104"/>
        <end position="120"/>
    </location>
</feature>
<dbReference type="InterPro" id="IPR018114">
    <property type="entry name" value="TRYPSIN_HIS"/>
</dbReference>
<dbReference type="PRINTS" id="PR00722">
    <property type="entry name" value="CHYMOTRYPSIN"/>
</dbReference>
<evidence type="ECO:0000313" key="6">
    <source>
        <dbReference type="Proteomes" id="UP001562425"/>
    </source>
</evidence>
<feature type="domain" description="Peptidase S1" evidence="4">
    <location>
        <begin position="177"/>
        <end position="425"/>
    </location>
</feature>
<evidence type="ECO:0000259" key="4">
    <source>
        <dbReference type="PROSITE" id="PS50240"/>
    </source>
</evidence>
<dbReference type="Pfam" id="PF00089">
    <property type="entry name" value="Trypsin"/>
    <property type="match status" value="1"/>
</dbReference>
<dbReference type="InterPro" id="IPR031986">
    <property type="entry name" value="GD_N"/>
</dbReference>
<comment type="caution">
    <text evidence="5">The sequence shown here is derived from an EMBL/GenBank/DDBJ whole genome shotgun (WGS) entry which is preliminary data.</text>
</comment>
<proteinExistence type="inferred from homology"/>
<dbReference type="FunFam" id="2.40.10.10:FF:000068">
    <property type="entry name" value="transmembrane protease serine 2"/>
    <property type="match status" value="1"/>
</dbReference>
<dbReference type="InterPro" id="IPR009003">
    <property type="entry name" value="Peptidase_S1_PA"/>
</dbReference>
<feature type="region of interest" description="Disordered" evidence="3">
    <location>
        <begin position="103"/>
        <end position="151"/>
    </location>
</feature>